<dbReference type="Pfam" id="PF07452">
    <property type="entry name" value="CHRD"/>
    <property type="match status" value="1"/>
</dbReference>
<name>A0ABS4IWV2_9BACL</name>
<gene>
    <name evidence="2" type="ORF">J2Z66_003675</name>
</gene>
<organism evidence="2 3">
    <name type="scientific">Paenibacillus eucommiae</name>
    <dbReference type="NCBI Taxonomy" id="1355755"/>
    <lineage>
        <taxon>Bacteria</taxon>
        <taxon>Bacillati</taxon>
        <taxon>Bacillota</taxon>
        <taxon>Bacilli</taxon>
        <taxon>Bacillales</taxon>
        <taxon>Paenibacillaceae</taxon>
        <taxon>Paenibacillus</taxon>
    </lineage>
</organism>
<proteinExistence type="predicted"/>
<evidence type="ECO:0000259" key="1">
    <source>
        <dbReference type="PROSITE" id="PS50933"/>
    </source>
</evidence>
<evidence type="ECO:0000313" key="3">
    <source>
        <dbReference type="Proteomes" id="UP001519287"/>
    </source>
</evidence>
<dbReference type="Proteomes" id="UP001519287">
    <property type="component" value="Unassembled WGS sequence"/>
</dbReference>
<dbReference type="InterPro" id="IPR010895">
    <property type="entry name" value="CHRD"/>
</dbReference>
<comment type="caution">
    <text evidence="2">The sequence shown here is derived from an EMBL/GenBank/DDBJ whole genome shotgun (WGS) entry which is preliminary data.</text>
</comment>
<accession>A0ABS4IWV2</accession>
<evidence type="ECO:0000313" key="2">
    <source>
        <dbReference type="EMBL" id="MBP1992067.1"/>
    </source>
</evidence>
<protein>
    <recommendedName>
        <fullName evidence="1">CHRD domain-containing protein</fullName>
    </recommendedName>
</protein>
<dbReference type="EMBL" id="JAGGLB010000012">
    <property type="protein sequence ID" value="MBP1992067.1"/>
    <property type="molecule type" value="Genomic_DNA"/>
</dbReference>
<sequence length="95" mass="10135">MVRNIANVTQGHIHLGPRGVNGPVVVFLFGPSKFGISVRKGVIRGVITASDLVGPLAGKSLAHLINEFQKGNAYVNVHTVQNPNGEIRGQIKTQK</sequence>
<feature type="domain" description="CHRD" evidence="1">
    <location>
        <begin position="1"/>
        <end position="95"/>
    </location>
</feature>
<dbReference type="PROSITE" id="PS50933">
    <property type="entry name" value="CHRD"/>
    <property type="match status" value="1"/>
</dbReference>
<keyword evidence="3" id="KW-1185">Reference proteome</keyword>
<reference evidence="2 3" key="1">
    <citation type="submission" date="2021-03" db="EMBL/GenBank/DDBJ databases">
        <title>Genomic Encyclopedia of Type Strains, Phase IV (KMG-IV): sequencing the most valuable type-strain genomes for metagenomic binning, comparative biology and taxonomic classification.</title>
        <authorList>
            <person name="Goeker M."/>
        </authorList>
    </citation>
    <scope>NUCLEOTIDE SEQUENCE [LARGE SCALE GENOMIC DNA]</scope>
    <source>
        <strain evidence="2 3">DSM 26048</strain>
    </source>
</reference>